<keyword evidence="2" id="KW-1185">Reference proteome</keyword>
<dbReference type="AlphaFoldDB" id="A0A2P9AX13"/>
<name>A0A2P9AX13_9HYPH</name>
<protein>
    <submittedName>
        <fullName evidence="1">Uncharacterized protein</fullName>
    </submittedName>
</protein>
<gene>
    <name evidence="1" type="ORF">BQ8482_90031</name>
</gene>
<evidence type="ECO:0000313" key="1">
    <source>
        <dbReference type="EMBL" id="SJM35656.1"/>
    </source>
</evidence>
<organism evidence="1 2">
    <name type="scientific">Mesorhizobium delmotii</name>
    <dbReference type="NCBI Taxonomy" id="1631247"/>
    <lineage>
        <taxon>Bacteria</taxon>
        <taxon>Pseudomonadati</taxon>
        <taxon>Pseudomonadota</taxon>
        <taxon>Alphaproteobacteria</taxon>
        <taxon>Hyphomicrobiales</taxon>
        <taxon>Phyllobacteriaceae</taxon>
        <taxon>Mesorhizobium</taxon>
    </lineage>
</organism>
<reference evidence="2" key="1">
    <citation type="submission" date="2016-12" db="EMBL/GenBank/DDBJ databases">
        <authorList>
            <person name="Brunel B."/>
        </authorList>
    </citation>
    <scope>NUCLEOTIDE SEQUENCE [LARGE SCALE GENOMIC DNA]</scope>
</reference>
<proteinExistence type="predicted"/>
<evidence type="ECO:0000313" key="2">
    <source>
        <dbReference type="Proteomes" id="UP000245698"/>
    </source>
</evidence>
<sequence length="62" mass="7153">MTGWTFSFSFTLSREFAGRSTYEALLQVCFSFISCRLQIRVIGRFKALSIRLPSMELTILPK</sequence>
<accession>A0A2P9AX13</accession>
<dbReference type="Proteomes" id="UP000245698">
    <property type="component" value="Unassembled WGS sequence"/>
</dbReference>
<dbReference type="EMBL" id="FUIG01000103">
    <property type="protein sequence ID" value="SJM35656.1"/>
    <property type="molecule type" value="Genomic_DNA"/>
</dbReference>